<dbReference type="AlphaFoldDB" id="A0AB94INN1"/>
<name>A0AB94INN1_9BACI</name>
<feature type="transmembrane region" description="Helical" evidence="1">
    <location>
        <begin position="6"/>
        <end position="31"/>
    </location>
</feature>
<evidence type="ECO:0000256" key="1">
    <source>
        <dbReference type="SAM" id="Phobius"/>
    </source>
</evidence>
<sequence>MWIRFVIIGFFSLSAAGMLTYQGIEIFHAFVDFFKQK</sequence>
<evidence type="ECO:0000313" key="3">
    <source>
        <dbReference type="Proteomes" id="UP000018877"/>
    </source>
</evidence>
<protein>
    <submittedName>
        <fullName evidence="2">Uncharacterized protein</fullName>
    </submittedName>
</protein>
<accession>A0AB94INN1</accession>
<reference evidence="2 3" key="1">
    <citation type="journal article" date="2014" name="Environ. Microbiol.">
        <title>The nitrate-ammonifying and nosZ-carrying bacterium Bacillus vireti is a potent source and sink for nitric and nitrous oxide under high nitrate conditions.</title>
        <authorList>
            <person name="Mania D."/>
            <person name="Heylen K."/>
            <person name="van Spanning R.J."/>
            <person name="Frostegard A."/>
        </authorList>
    </citation>
    <scope>NUCLEOTIDE SEQUENCE [LARGE SCALE GENOMIC DNA]</scope>
    <source>
        <strain evidence="2 3">LMG 21834</strain>
    </source>
</reference>
<gene>
    <name evidence="2" type="ORF">BAVI_10834</name>
</gene>
<dbReference type="EMBL" id="ALAN01000061">
    <property type="protein sequence ID" value="ETI68725.1"/>
    <property type="molecule type" value="Genomic_DNA"/>
</dbReference>
<evidence type="ECO:0000313" key="2">
    <source>
        <dbReference type="EMBL" id="ETI68725.1"/>
    </source>
</evidence>
<keyword evidence="1" id="KW-1133">Transmembrane helix</keyword>
<keyword evidence="1" id="KW-0812">Transmembrane</keyword>
<keyword evidence="1" id="KW-0472">Membrane</keyword>
<comment type="caution">
    <text evidence="2">The sequence shown here is derived from an EMBL/GenBank/DDBJ whole genome shotgun (WGS) entry which is preliminary data.</text>
</comment>
<organism evidence="2 3">
    <name type="scientific">Neobacillus vireti LMG 21834</name>
    <dbReference type="NCBI Taxonomy" id="1131730"/>
    <lineage>
        <taxon>Bacteria</taxon>
        <taxon>Bacillati</taxon>
        <taxon>Bacillota</taxon>
        <taxon>Bacilli</taxon>
        <taxon>Bacillales</taxon>
        <taxon>Bacillaceae</taxon>
        <taxon>Neobacillus</taxon>
    </lineage>
</organism>
<dbReference type="Proteomes" id="UP000018877">
    <property type="component" value="Unassembled WGS sequence"/>
</dbReference>
<keyword evidence="3" id="KW-1185">Reference proteome</keyword>
<proteinExistence type="predicted"/>